<proteinExistence type="predicted"/>
<evidence type="ECO:0000313" key="2">
    <source>
        <dbReference type="Proteomes" id="UP001597171"/>
    </source>
</evidence>
<organism evidence="1 2">
    <name type="scientific">Methylopila musalis</name>
    <dbReference type="NCBI Taxonomy" id="1134781"/>
    <lineage>
        <taxon>Bacteria</taxon>
        <taxon>Pseudomonadati</taxon>
        <taxon>Pseudomonadota</taxon>
        <taxon>Alphaproteobacteria</taxon>
        <taxon>Hyphomicrobiales</taxon>
        <taxon>Methylopilaceae</taxon>
        <taxon>Methylopila</taxon>
    </lineage>
</organism>
<dbReference type="RefSeq" id="WP_378774408.1">
    <property type="nucleotide sequence ID" value="NZ_JBHTMX010000017.1"/>
</dbReference>
<gene>
    <name evidence="1" type="ORF">ACFQ4O_04260</name>
</gene>
<reference evidence="2" key="1">
    <citation type="journal article" date="2019" name="Int. J. Syst. Evol. Microbiol.">
        <title>The Global Catalogue of Microorganisms (GCM) 10K type strain sequencing project: providing services to taxonomists for standard genome sequencing and annotation.</title>
        <authorList>
            <consortium name="The Broad Institute Genomics Platform"/>
            <consortium name="The Broad Institute Genome Sequencing Center for Infectious Disease"/>
            <person name="Wu L."/>
            <person name="Ma J."/>
        </authorList>
    </citation>
    <scope>NUCLEOTIDE SEQUENCE [LARGE SCALE GENOMIC DNA]</scope>
    <source>
        <strain evidence="2">CCUG 61696</strain>
    </source>
</reference>
<accession>A0ABW3Z4V2</accession>
<name>A0ABW3Z4V2_9HYPH</name>
<keyword evidence="2" id="KW-1185">Reference proteome</keyword>
<dbReference type="EMBL" id="JBHTMX010000017">
    <property type="protein sequence ID" value="MFD1331204.1"/>
    <property type="molecule type" value="Genomic_DNA"/>
</dbReference>
<evidence type="ECO:0000313" key="1">
    <source>
        <dbReference type="EMBL" id="MFD1331204.1"/>
    </source>
</evidence>
<dbReference type="Proteomes" id="UP001597171">
    <property type="component" value="Unassembled WGS sequence"/>
</dbReference>
<protein>
    <submittedName>
        <fullName evidence="1">Uncharacterized protein</fullName>
    </submittedName>
</protein>
<sequence length="129" mass="14362">MNPVETFAAEITEITPLFQEEIKAISAYWHPSSPPPTEILGALGQELVRNWREITEEQKIRLADAIERGAIHSDEILATATLTGLVEASLNAAANSTECSEADIMKFLGPFARKYAESWLEFYGCYIEI</sequence>
<comment type="caution">
    <text evidence="1">The sequence shown here is derived from an EMBL/GenBank/DDBJ whole genome shotgun (WGS) entry which is preliminary data.</text>
</comment>